<evidence type="ECO:0000313" key="1">
    <source>
        <dbReference type="EMBL" id="CCC94444.1"/>
    </source>
</evidence>
<feature type="non-terminal residue" evidence="1">
    <location>
        <position position="117"/>
    </location>
</feature>
<dbReference type="AlphaFoldDB" id="G0UYH7"/>
<accession>G0UYH7</accession>
<name>G0UYH7_TRYCI</name>
<dbReference type="EMBL" id="HE575323">
    <property type="protein sequence ID" value="CCC94444.1"/>
    <property type="molecule type" value="Genomic_DNA"/>
</dbReference>
<proteinExistence type="predicted"/>
<organism evidence="1">
    <name type="scientific">Trypanosoma congolense (strain IL3000)</name>
    <dbReference type="NCBI Taxonomy" id="1068625"/>
    <lineage>
        <taxon>Eukaryota</taxon>
        <taxon>Discoba</taxon>
        <taxon>Euglenozoa</taxon>
        <taxon>Kinetoplastea</taxon>
        <taxon>Metakinetoplastina</taxon>
        <taxon>Trypanosomatida</taxon>
        <taxon>Trypanosomatidae</taxon>
        <taxon>Trypanosoma</taxon>
        <taxon>Nannomonas</taxon>
    </lineage>
</organism>
<gene>
    <name evidence="1" type="ORF">TCIL3000_10_12260</name>
</gene>
<protein>
    <submittedName>
        <fullName evidence="1">Uncharacterized protein TCIL3000_10_12260</fullName>
    </submittedName>
</protein>
<reference evidence="1" key="1">
    <citation type="journal article" date="2012" name="Proc. Natl. Acad. Sci. U.S.A.">
        <title>Antigenic diversity is generated by distinct evolutionary mechanisms in African trypanosome species.</title>
        <authorList>
            <person name="Jackson A.P."/>
            <person name="Berry A."/>
            <person name="Aslett M."/>
            <person name="Allison H.C."/>
            <person name="Burton P."/>
            <person name="Vavrova-Anderson J."/>
            <person name="Brown R."/>
            <person name="Browne H."/>
            <person name="Corton N."/>
            <person name="Hauser H."/>
            <person name="Gamble J."/>
            <person name="Gilderthorp R."/>
            <person name="Marcello L."/>
            <person name="McQuillan J."/>
            <person name="Otto T.D."/>
            <person name="Quail M.A."/>
            <person name="Sanders M.J."/>
            <person name="van Tonder A."/>
            <person name="Ginger M.L."/>
            <person name="Field M.C."/>
            <person name="Barry J.D."/>
            <person name="Hertz-Fowler C."/>
            <person name="Berriman M."/>
        </authorList>
    </citation>
    <scope>NUCLEOTIDE SEQUENCE</scope>
    <source>
        <strain evidence="1">IL3000</strain>
    </source>
</reference>
<sequence length="117" mass="13376">MNQPQHTREEFKCAYQGYRGRIIVGISCLTFSSEQLTVEFPWECIKQIKVTTKHLKDVPTTMLEVKVSCPKQPHHQQLFHSGKHYFYYFDDIVVAEKLIQRTKSASEANAGSAVGGE</sequence>
<dbReference type="VEuPathDB" id="TriTrypDB:TcIL3000_10_12260"/>